<feature type="region of interest" description="Disordered" evidence="1">
    <location>
        <begin position="236"/>
        <end position="319"/>
    </location>
</feature>
<dbReference type="GO" id="GO:0042023">
    <property type="term" value="P:DNA endoreduplication"/>
    <property type="evidence" value="ECO:0007669"/>
    <property type="project" value="InterPro"/>
</dbReference>
<dbReference type="EMBL" id="ABEU02000025">
    <property type="status" value="NOT_ANNOTATED_CDS"/>
    <property type="molecule type" value="Genomic_DNA"/>
</dbReference>
<dbReference type="EnsemblPlants" id="Pp3c25_9140V3.7">
    <property type="protein sequence ID" value="Pp3c25_9140V3.7"/>
    <property type="gene ID" value="Pp3c25_9140"/>
</dbReference>
<evidence type="ECO:0000313" key="3">
    <source>
        <dbReference type="Proteomes" id="UP000006727"/>
    </source>
</evidence>
<proteinExistence type="predicted"/>
<dbReference type="GO" id="GO:0003677">
    <property type="term" value="F:DNA binding"/>
    <property type="evidence" value="ECO:0007669"/>
    <property type="project" value="InterPro"/>
</dbReference>
<dbReference type="Gramene" id="Pp3c25_9140V3.8">
    <property type="protein sequence ID" value="Pp3c25_9140V3.8"/>
    <property type="gene ID" value="Pp3c25_9140"/>
</dbReference>
<feature type="region of interest" description="Disordered" evidence="1">
    <location>
        <begin position="416"/>
        <end position="484"/>
    </location>
</feature>
<evidence type="ECO:0000313" key="2">
    <source>
        <dbReference type="EnsemblPlants" id="Pp3c25_9140V3.8"/>
    </source>
</evidence>
<reference evidence="2 3" key="2">
    <citation type="journal article" date="2018" name="Plant J.">
        <title>The Physcomitrella patens chromosome-scale assembly reveals moss genome structure and evolution.</title>
        <authorList>
            <person name="Lang D."/>
            <person name="Ullrich K.K."/>
            <person name="Murat F."/>
            <person name="Fuchs J."/>
            <person name="Jenkins J."/>
            <person name="Haas F.B."/>
            <person name="Piednoel M."/>
            <person name="Gundlach H."/>
            <person name="Van Bel M."/>
            <person name="Meyberg R."/>
            <person name="Vives C."/>
            <person name="Morata J."/>
            <person name="Symeonidi A."/>
            <person name="Hiss M."/>
            <person name="Muchero W."/>
            <person name="Kamisugi Y."/>
            <person name="Saleh O."/>
            <person name="Blanc G."/>
            <person name="Decker E.L."/>
            <person name="van Gessel N."/>
            <person name="Grimwood J."/>
            <person name="Hayes R.D."/>
            <person name="Graham S.W."/>
            <person name="Gunter L.E."/>
            <person name="McDaniel S.F."/>
            <person name="Hoernstein S.N.W."/>
            <person name="Larsson A."/>
            <person name="Li F.W."/>
            <person name="Perroud P.F."/>
            <person name="Phillips J."/>
            <person name="Ranjan P."/>
            <person name="Rokshar D.S."/>
            <person name="Rothfels C.J."/>
            <person name="Schneider L."/>
            <person name="Shu S."/>
            <person name="Stevenson D.W."/>
            <person name="Thummler F."/>
            <person name="Tillich M."/>
            <person name="Villarreal Aguilar J.C."/>
            <person name="Widiez T."/>
            <person name="Wong G.K."/>
            <person name="Wymore A."/>
            <person name="Zhang Y."/>
            <person name="Zimmer A.D."/>
            <person name="Quatrano R.S."/>
            <person name="Mayer K.F.X."/>
            <person name="Goodstein D."/>
            <person name="Casacuberta J.M."/>
            <person name="Vandepoele K."/>
            <person name="Reski R."/>
            <person name="Cuming A.C."/>
            <person name="Tuskan G.A."/>
            <person name="Maumus F."/>
            <person name="Salse J."/>
            <person name="Schmutz J."/>
            <person name="Rensing S.A."/>
        </authorList>
    </citation>
    <scope>NUCLEOTIDE SEQUENCE [LARGE SCALE GENOMIC DNA]</scope>
    <source>
        <strain evidence="2 3">cv. Gransden 2004</strain>
    </source>
</reference>
<dbReference type="RefSeq" id="XP_024365071.1">
    <property type="nucleotide sequence ID" value="XM_024509303.2"/>
</dbReference>
<dbReference type="Proteomes" id="UP000006727">
    <property type="component" value="Chromosome 25"/>
</dbReference>
<gene>
    <name evidence="2" type="primary">LOC112277219</name>
</gene>
<feature type="compositionally biased region" description="Basic and acidic residues" evidence="1">
    <location>
        <begin position="426"/>
        <end position="440"/>
    </location>
</feature>
<reference evidence="2 3" key="1">
    <citation type="journal article" date="2008" name="Science">
        <title>The Physcomitrella genome reveals evolutionary insights into the conquest of land by plants.</title>
        <authorList>
            <person name="Rensing S."/>
            <person name="Lang D."/>
            <person name="Zimmer A."/>
            <person name="Terry A."/>
            <person name="Salamov A."/>
            <person name="Shapiro H."/>
            <person name="Nishiyama T."/>
            <person name="Perroud P.-F."/>
            <person name="Lindquist E."/>
            <person name="Kamisugi Y."/>
            <person name="Tanahashi T."/>
            <person name="Sakakibara K."/>
            <person name="Fujita T."/>
            <person name="Oishi K."/>
            <person name="Shin-I T."/>
            <person name="Kuroki Y."/>
            <person name="Toyoda A."/>
            <person name="Suzuki Y."/>
            <person name="Hashimoto A."/>
            <person name="Yamaguchi K."/>
            <person name="Sugano A."/>
            <person name="Kohara Y."/>
            <person name="Fujiyama A."/>
            <person name="Anterola A."/>
            <person name="Aoki S."/>
            <person name="Ashton N."/>
            <person name="Barbazuk W.B."/>
            <person name="Barker E."/>
            <person name="Bennetzen J."/>
            <person name="Bezanilla M."/>
            <person name="Blankenship R."/>
            <person name="Cho S.H."/>
            <person name="Dutcher S."/>
            <person name="Estelle M."/>
            <person name="Fawcett J.A."/>
            <person name="Gundlach H."/>
            <person name="Hanada K."/>
            <person name="Heyl A."/>
            <person name="Hicks K.A."/>
            <person name="Hugh J."/>
            <person name="Lohr M."/>
            <person name="Mayer K."/>
            <person name="Melkozernov A."/>
            <person name="Murata T."/>
            <person name="Nelson D."/>
            <person name="Pils B."/>
            <person name="Prigge M."/>
            <person name="Reiss B."/>
            <person name="Renner T."/>
            <person name="Rombauts S."/>
            <person name="Rushton P."/>
            <person name="Sanderfoot A."/>
            <person name="Schween G."/>
            <person name="Shiu S.-H."/>
            <person name="Stueber K."/>
            <person name="Theodoulou F.L."/>
            <person name="Tu H."/>
            <person name="Van de Peer Y."/>
            <person name="Verrier P.J."/>
            <person name="Waters E."/>
            <person name="Wood A."/>
            <person name="Yang L."/>
            <person name="Cove D."/>
            <person name="Cuming A."/>
            <person name="Hasebe M."/>
            <person name="Lucas S."/>
            <person name="Mishler D.B."/>
            <person name="Reski R."/>
            <person name="Grigoriev I."/>
            <person name="Quatrano R.S."/>
            <person name="Boore J.L."/>
        </authorList>
    </citation>
    <scope>NUCLEOTIDE SEQUENCE [LARGE SCALE GENOMIC DNA]</scope>
    <source>
        <strain evidence="2 3">cv. Gransden 2004</strain>
    </source>
</reference>
<sequence length="506" mass="55915">MGKKKVEEVSQTKEEKTLAKESKRLRELALTSGLLSEKKAVPDAPMHPHSGIVRCDGKDICKKGHRKNKYLFSFPGLVAPVAVGKFGDLTQLDTKNPILYVDFLQGRLKLFGTIVYSKNKYITLNFVRGAGSIQCEDIFENLVVFSDAWWIGTKEENPDELRLEMPLDFQQERHAVYDFAGGAGKPRNIKDDVDVQDSQLELVQVSELESSKQCTPKGQLKMDRWLFQKKPSENKTLEKSFESNAKTKPKNASEWESDEDEEGFVNLGDAPTPSRQSARIAEKKHSYAESSSEENQTDGSDEHDRADAELRDPRDKTVNKLFNDVEDGFLAPESQISQMDLAVSPQTSVPKTSASGMILSTSVLADLTANTIGAGSKQSSLSAFFMKSSEKNKSANVKPPAPLVEISSTRAYQKKKIVKSTLDNDDAGKEDENVTPKDEMESVLPCTPPDINDSKRKRKSTPDGKRNSRGTGGNGKPLAKRGKKIIEATISKEQPLILVSDDSDPG</sequence>
<protein>
    <recommendedName>
        <fullName evidence="4">DNA-binding protein RHL1</fullName>
    </recommendedName>
</protein>
<accession>A0A7I4CQU3</accession>
<keyword evidence="3" id="KW-1185">Reference proteome</keyword>
<dbReference type="Gramene" id="Pp3c25_9140V3.7">
    <property type="protein sequence ID" value="Pp3c25_9140V3.7"/>
    <property type="gene ID" value="Pp3c25_9140"/>
</dbReference>
<dbReference type="PANTHER" id="PTHR35698">
    <property type="entry name" value="DNA-BINDING PROTEIN RHL1"/>
    <property type="match status" value="1"/>
</dbReference>
<dbReference type="EnsemblPlants" id="Pp3c25_9140V3.8">
    <property type="protein sequence ID" value="Pp3c25_9140V3.8"/>
    <property type="gene ID" value="Pp3c25_9140"/>
</dbReference>
<organism evidence="2 3">
    <name type="scientific">Physcomitrium patens</name>
    <name type="common">Spreading-leaved earth moss</name>
    <name type="synonym">Physcomitrella patens</name>
    <dbReference type="NCBI Taxonomy" id="3218"/>
    <lineage>
        <taxon>Eukaryota</taxon>
        <taxon>Viridiplantae</taxon>
        <taxon>Streptophyta</taxon>
        <taxon>Embryophyta</taxon>
        <taxon>Bryophyta</taxon>
        <taxon>Bryophytina</taxon>
        <taxon>Bryopsida</taxon>
        <taxon>Funariidae</taxon>
        <taxon>Funariales</taxon>
        <taxon>Funariaceae</taxon>
        <taxon>Physcomitrium</taxon>
    </lineage>
</organism>
<dbReference type="AlphaFoldDB" id="A0A7I4CQU3"/>
<reference evidence="2" key="3">
    <citation type="submission" date="2020-12" db="UniProtKB">
        <authorList>
            <consortium name="EnsemblPlants"/>
        </authorList>
    </citation>
    <scope>IDENTIFICATION</scope>
</reference>
<name>A0A7I4CQU3_PHYPA</name>
<evidence type="ECO:0000256" key="1">
    <source>
        <dbReference type="SAM" id="MobiDB-lite"/>
    </source>
</evidence>
<evidence type="ECO:0008006" key="4">
    <source>
        <dbReference type="Google" id="ProtNLM"/>
    </source>
</evidence>
<feature type="region of interest" description="Disordered" evidence="1">
    <location>
        <begin position="1"/>
        <end position="20"/>
    </location>
</feature>
<feature type="compositionally biased region" description="Basic and acidic residues" evidence="1">
    <location>
        <begin position="300"/>
        <end position="318"/>
    </location>
</feature>
<dbReference type="GeneID" id="112277219"/>
<dbReference type="InterPro" id="IPR038859">
    <property type="entry name" value="RHL1"/>
</dbReference>
<dbReference type="PANTHER" id="PTHR35698:SF2">
    <property type="entry name" value="DNA-BINDING PROTEIN RHL1"/>
    <property type="match status" value="1"/>
</dbReference>